<protein>
    <submittedName>
        <fullName evidence="2">MarR family transcriptional regulator</fullName>
    </submittedName>
</protein>
<dbReference type="PROSITE" id="PS50995">
    <property type="entry name" value="HTH_MARR_2"/>
    <property type="match status" value="1"/>
</dbReference>
<evidence type="ECO:0000259" key="1">
    <source>
        <dbReference type="PROSITE" id="PS50995"/>
    </source>
</evidence>
<accession>A0ABY1WBW8</accession>
<dbReference type="PANTHER" id="PTHR33164:SF43">
    <property type="entry name" value="HTH-TYPE TRANSCRIPTIONAL REPRESSOR YETL"/>
    <property type="match status" value="1"/>
</dbReference>
<dbReference type="SMART" id="SM00347">
    <property type="entry name" value="HTH_MARR"/>
    <property type="match status" value="1"/>
</dbReference>
<dbReference type="PANTHER" id="PTHR33164">
    <property type="entry name" value="TRANSCRIPTIONAL REGULATOR, MARR FAMILY"/>
    <property type="match status" value="1"/>
</dbReference>
<organism evidence="2 3">
    <name type="scientific">Pseudoxanthomonas winnipegensis</name>
    <dbReference type="NCBI Taxonomy" id="2480810"/>
    <lineage>
        <taxon>Bacteria</taxon>
        <taxon>Pseudomonadati</taxon>
        <taxon>Pseudomonadota</taxon>
        <taxon>Gammaproteobacteria</taxon>
        <taxon>Lysobacterales</taxon>
        <taxon>Lysobacteraceae</taxon>
        <taxon>Pseudoxanthomonas</taxon>
    </lineage>
</organism>
<dbReference type="InterPro" id="IPR000835">
    <property type="entry name" value="HTH_MarR-typ"/>
</dbReference>
<sequence>MDMKRALWNKKRDDRIDGLFAVERELRALLDRRLEPYGLTYSQYSLLRFINDPPALESGAPAGPVHHGDIAHYFGFAPRTVTVAVNALVEKRLVQRTRSTVDGRTQELALSSKGQRVFAEATKAYDKTRTVFNALPRLHWTRLWDIIPNLLSEISNQGRMDTLKKSRE</sequence>
<dbReference type="InterPro" id="IPR036388">
    <property type="entry name" value="WH-like_DNA-bd_sf"/>
</dbReference>
<evidence type="ECO:0000313" key="2">
    <source>
        <dbReference type="EMBL" id="TAA18508.1"/>
    </source>
</evidence>
<dbReference type="SUPFAM" id="SSF46785">
    <property type="entry name" value="Winged helix' DNA-binding domain"/>
    <property type="match status" value="1"/>
</dbReference>
<gene>
    <name evidence="2" type="ORF">EA658_15505</name>
</gene>
<dbReference type="Gene3D" id="1.10.10.10">
    <property type="entry name" value="Winged helix-like DNA-binding domain superfamily/Winged helix DNA-binding domain"/>
    <property type="match status" value="1"/>
</dbReference>
<evidence type="ECO:0000313" key="3">
    <source>
        <dbReference type="Proteomes" id="UP000293089"/>
    </source>
</evidence>
<dbReference type="EMBL" id="SHME01000004">
    <property type="protein sequence ID" value="TAA18508.1"/>
    <property type="molecule type" value="Genomic_DNA"/>
</dbReference>
<dbReference type="InterPro" id="IPR039422">
    <property type="entry name" value="MarR/SlyA-like"/>
</dbReference>
<keyword evidence="3" id="KW-1185">Reference proteome</keyword>
<feature type="domain" description="HTH marR-type" evidence="1">
    <location>
        <begin position="12"/>
        <end position="152"/>
    </location>
</feature>
<comment type="caution">
    <text evidence="2">The sequence shown here is derived from an EMBL/GenBank/DDBJ whole genome shotgun (WGS) entry which is preliminary data.</text>
</comment>
<name>A0ABY1WBW8_9GAMM</name>
<reference evidence="2 3" key="1">
    <citation type="submission" date="2019-02" db="EMBL/GenBank/DDBJ databases">
        <title>WGS of Pseudoxanthomonas species novum from clinical isolates.</title>
        <authorList>
            <person name="Bernier A.-M."/>
            <person name="Bernard K."/>
            <person name="Vachon A."/>
        </authorList>
    </citation>
    <scope>NUCLEOTIDE SEQUENCE [LARGE SCALE GENOMIC DNA]</scope>
    <source>
        <strain evidence="3">NML 170316</strain>
    </source>
</reference>
<dbReference type="RefSeq" id="WP_130529463.1">
    <property type="nucleotide sequence ID" value="NZ_SHME01000004.1"/>
</dbReference>
<dbReference type="Proteomes" id="UP000293089">
    <property type="component" value="Unassembled WGS sequence"/>
</dbReference>
<dbReference type="Pfam" id="PF12802">
    <property type="entry name" value="MarR_2"/>
    <property type="match status" value="1"/>
</dbReference>
<dbReference type="InterPro" id="IPR036390">
    <property type="entry name" value="WH_DNA-bd_sf"/>
</dbReference>
<proteinExistence type="predicted"/>